<organism evidence="2 3">
    <name type="scientific">Nocardioides pini</name>
    <dbReference type="NCBI Taxonomy" id="2975053"/>
    <lineage>
        <taxon>Bacteria</taxon>
        <taxon>Bacillati</taxon>
        <taxon>Actinomycetota</taxon>
        <taxon>Actinomycetes</taxon>
        <taxon>Propionibacteriales</taxon>
        <taxon>Nocardioidaceae</taxon>
        <taxon>Nocardioides</taxon>
    </lineage>
</organism>
<keyword evidence="1" id="KW-0812">Transmembrane</keyword>
<accession>A0ABT4C9D0</accession>
<proteinExistence type="predicted"/>
<dbReference type="EMBL" id="JAPPUX010000001">
    <property type="protein sequence ID" value="MCY4725568.1"/>
    <property type="molecule type" value="Genomic_DNA"/>
</dbReference>
<comment type="caution">
    <text evidence="2">The sequence shown here is derived from an EMBL/GenBank/DDBJ whole genome shotgun (WGS) entry which is preliminary data.</text>
</comment>
<protein>
    <submittedName>
        <fullName evidence="2">Uncharacterized protein</fullName>
    </submittedName>
</protein>
<dbReference type="Proteomes" id="UP001074726">
    <property type="component" value="Unassembled WGS sequence"/>
</dbReference>
<sequence length="63" mass="6925">MRFWTYFALSATCAILVPITVFAIAQFTDDGPVRMLLTWAIALLMGAAVYASAAATNTARRRR</sequence>
<evidence type="ECO:0000313" key="2">
    <source>
        <dbReference type="EMBL" id="MCY4725568.1"/>
    </source>
</evidence>
<keyword evidence="3" id="KW-1185">Reference proteome</keyword>
<gene>
    <name evidence="2" type="ORF">NYO98_04695</name>
</gene>
<feature type="transmembrane region" description="Helical" evidence="1">
    <location>
        <begin position="33"/>
        <end position="53"/>
    </location>
</feature>
<evidence type="ECO:0000313" key="3">
    <source>
        <dbReference type="Proteomes" id="UP001074726"/>
    </source>
</evidence>
<keyword evidence="1" id="KW-0472">Membrane</keyword>
<evidence type="ECO:0000256" key="1">
    <source>
        <dbReference type="SAM" id="Phobius"/>
    </source>
</evidence>
<reference evidence="2" key="1">
    <citation type="submission" date="2022-08" db="EMBL/GenBank/DDBJ databases">
        <title>Genome sequencing of Nocardioides sp. STR2.</title>
        <authorList>
            <person name="So Y."/>
        </authorList>
    </citation>
    <scope>NUCLEOTIDE SEQUENCE</scope>
    <source>
        <strain evidence="2">STR2</strain>
    </source>
</reference>
<name>A0ABT4C9D0_9ACTN</name>
<dbReference type="RefSeq" id="WP_268110365.1">
    <property type="nucleotide sequence ID" value="NZ_JAPPUX010000001.1"/>
</dbReference>
<keyword evidence="1" id="KW-1133">Transmembrane helix</keyword>